<organism evidence="1 2">
    <name type="scientific">Vaccinium darrowii</name>
    <dbReference type="NCBI Taxonomy" id="229202"/>
    <lineage>
        <taxon>Eukaryota</taxon>
        <taxon>Viridiplantae</taxon>
        <taxon>Streptophyta</taxon>
        <taxon>Embryophyta</taxon>
        <taxon>Tracheophyta</taxon>
        <taxon>Spermatophyta</taxon>
        <taxon>Magnoliopsida</taxon>
        <taxon>eudicotyledons</taxon>
        <taxon>Gunneridae</taxon>
        <taxon>Pentapetalae</taxon>
        <taxon>asterids</taxon>
        <taxon>Ericales</taxon>
        <taxon>Ericaceae</taxon>
        <taxon>Vaccinioideae</taxon>
        <taxon>Vaccinieae</taxon>
        <taxon>Vaccinium</taxon>
    </lineage>
</organism>
<reference evidence="1 2" key="1">
    <citation type="journal article" date="2021" name="Hortic Res">
        <title>High-quality reference genome and annotation aids understanding of berry development for evergreen blueberry (Vaccinium darrowii).</title>
        <authorList>
            <person name="Yu J."/>
            <person name="Hulse-Kemp A.M."/>
            <person name="Babiker E."/>
            <person name="Staton M."/>
        </authorList>
    </citation>
    <scope>NUCLEOTIDE SEQUENCE [LARGE SCALE GENOMIC DNA]</scope>
    <source>
        <strain evidence="2">cv. NJ 8807/NJ 8810</strain>
        <tissue evidence="1">Young leaf</tissue>
    </source>
</reference>
<gene>
    <name evidence="1" type="ORF">Vadar_003837</name>
</gene>
<evidence type="ECO:0000313" key="2">
    <source>
        <dbReference type="Proteomes" id="UP000828048"/>
    </source>
</evidence>
<keyword evidence="2" id="KW-1185">Reference proteome</keyword>
<dbReference type="EMBL" id="CM037160">
    <property type="protein sequence ID" value="KAH7839411.1"/>
    <property type="molecule type" value="Genomic_DNA"/>
</dbReference>
<sequence length="1109" mass="123510">MGSSQHIYGDEFAAYAFNNSLSLSLSTTPSKTFLALFMASFLVISSSPVIQSAVISSTSDGGGGGGGGSGGLVQWQILTKRNFSSQIRLHPHIVLMVTVPWSGESRSLMEELSQLVANKQEKFGTLKLMILYRNAEKMLADAMGATEGITILCYHHSLSYKYQGRLRAQNILSSSQYLMLRAPEQLPLESLETPEDLKTFLHSTDKALLLLEFCGWTPLLLANGKNNETDNTFVGRFGADFSGETNSSLDAKAKENQKVDGLENEKLTCGVQYGVSGIPGAGEFCSVSDTVWPKNMTHHDGISCSFDEFLRFETFFSNFTPIAREVFLPPEKLRFGLVPERALLSSLGVEDSGSWLSSLHVGQSDSWLIILHFVGCPSCSKVLREGDDLKSALLMQNSLVRELGGAGHDSESVLPANEPSMLLFVDRSSDSSETKRKSKEAIDAFRNFTLHYETSYGIGQQSNDLFDSYQVSKSMPLHQSLELSAKSENFELDKMSITIINEGNHVTLDKITPGLLGNSLQDVLAYVLQNKNPVKLSSLAKKVGFELLSEDFDIKIQETRRTKVGVLQSDEVTLNPKKGLHEANVDLHEDQIPDMVGTLAMDREEQFKPDNLFGSTEDEIVDQKALSEIANLREHKLHHKHFTGSFFFSDGGYQLLEALTAGSKIPAVVIVDPILQKHYVLPEETVFSYTSLSHFLDGFLSGSLVPYQRSEYDVPSPREGPSPPFVNLDFHEVDSIPRVTANTFSELVYGINQSDISNVGQVSKKDVLVLFSNSWCGFCQRMELTVREVYKAFKHHASLLQNGANKESLLADDLKDVASKLPLIYLMDCTLNECSSILRSVAQRELYPSLLLFRAESKNAVPYEGDMAVLDVINFIINEGSNPPTIVEEKGISHDGVEQESRMQNLYEDASQIAIHKEATLSKGKYHEVLLKYRTPEKVIRYKQIRAFPQVNVGSVLIATEKLFNVHPFDESTILIIKADQSSGFQGLIVNKHISWDSLHQLEEGLELLKEARLSFGGPLLKHGMPLVALTRRISMGEKPEILPSVYFLDQLATIEEIEGLKLHNYSITDYWFFLGFSSWGWDQLFDEIAQGAWNTSTNLGEVLDWPWR</sequence>
<proteinExistence type="predicted"/>
<evidence type="ECO:0000313" key="1">
    <source>
        <dbReference type="EMBL" id="KAH7839411.1"/>
    </source>
</evidence>
<protein>
    <submittedName>
        <fullName evidence="1">Uncharacterized protein</fullName>
    </submittedName>
</protein>
<name>A0ACB7XFG3_9ERIC</name>
<accession>A0ACB7XFG3</accession>
<comment type="caution">
    <text evidence="1">The sequence shown here is derived from an EMBL/GenBank/DDBJ whole genome shotgun (WGS) entry which is preliminary data.</text>
</comment>
<dbReference type="Proteomes" id="UP000828048">
    <property type="component" value="Chromosome 10"/>
</dbReference>